<proteinExistence type="predicted"/>
<dbReference type="Proteomes" id="UP000826212">
    <property type="component" value="Chromosome"/>
</dbReference>
<name>A0AC61NGL7_9BACT</name>
<evidence type="ECO:0000313" key="2">
    <source>
        <dbReference type="Proteomes" id="UP000826212"/>
    </source>
</evidence>
<gene>
    <name evidence="1" type="ORF">K4L44_02595</name>
</gene>
<organism evidence="1 2">
    <name type="scientific">Halosquirtibacter laminarini</name>
    <dbReference type="NCBI Taxonomy" id="3374600"/>
    <lineage>
        <taxon>Bacteria</taxon>
        <taxon>Pseudomonadati</taxon>
        <taxon>Bacteroidota</taxon>
        <taxon>Bacteroidia</taxon>
        <taxon>Marinilabiliales</taxon>
        <taxon>Prolixibacteraceae</taxon>
        <taxon>Halosquirtibacter</taxon>
    </lineage>
</organism>
<sequence>MDRRFVSYVKGDGPYQDYWNQWKKESDDPDKDFQDALDVVKVLQFKKEKTNPFVLNAKWQTLKQSIEKIDHKKIHRQLKWMKYASVALLLISVSSILLNFVLDYRYDQISSIATQQVALTTSTGAPSKVILSDGTEVWINSSSKLTYPSVFAGDVREVQLEGEAFFHVTKNKVPFIVHAPRCEVKVYGTRFNVDAYPGQDNSIVALKEGSVSVLDGKNKEHFLKPGMVAEISNTKEILVKEKVEFHRYDDWKSGILTFKNRSLKEISDRLGRKFGVHFHFVDPSIASYKYDLSVSTESLKEIFKLLEYTAPISFEVDPMHEKQINIRVKK</sequence>
<reference evidence="1" key="1">
    <citation type="submission" date="2021-08" db="EMBL/GenBank/DDBJ databases">
        <title>Novel anaerobic bacterium isolated from sea squirt in East Sea, Republic of Korea.</title>
        <authorList>
            <person name="Nguyen T.H."/>
            <person name="Li Z."/>
            <person name="Lee Y.-J."/>
            <person name="Ko J."/>
            <person name="Kim S.-G."/>
        </authorList>
    </citation>
    <scope>NUCLEOTIDE SEQUENCE</scope>
    <source>
        <strain evidence="1">KCTC 25031</strain>
    </source>
</reference>
<accession>A0AC61NGL7</accession>
<keyword evidence="2" id="KW-1185">Reference proteome</keyword>
<evidence type="ECO:0000313" key="1">
    <source>
        <dbReference type="EMBL" id="QZE14767.1"/>
    </source>
</evidence>
<protein>
    <submittedName>
        <fullName evidence="1">FecR domain-containing protein</fullName>
    </submittedName>
</protein>
<dbReference type="EMBL" id="CP081303">
    <property type="protein sequence ID" value="QZE14767.1"/>
    <property type="molecule type" value="Genomic_DNA"/>
</dbReference>